<sequence length="567" mass="64070">MRFDGVSRIGSFELNDIQLDILHAALQGRNVFFTGSAGTGKSFLLHAVIQALRDIGKKVAVTASTGIAAEHIGGTTLHTFSGVGVPNLRTDFAKIQHDKKTLERWRELDVLIIDEISMVSGEFFDCLEEQVSQIRTHMNGGIYLPFGGVQLIFCGDFFQIPPVENQFSAWTKRRVDYVTKDMGLAERFENKGHCFTARTWDLCFPPSSKFELQQVFRQEDNSFIQILNEMRVGLLSRHSIDILGTCRRSLNISDGIEPTQLYSRNMGVKQINDSRLDALKGETCSFKAVDRVIVHGWNEFVPGNKEIGMEEAVSRENALELSWKEVEVLRSVRKQYRGNAKERLLEDDGFWEHCQAIPEINLKLGAQVMLLKNLDLSNETMLVNGSRGVIVAFDHDVTGVLVKLLKEIQTLKGDRKRYEIIDVRSKIEAILAQPNSVKFPIVRFANGREEVIIPEYFSSETSGVGKCVRYQLPLKLAWALTIHKCQGLTLDRASVSLTGIFASGQAYVALSRVRSIESMQLKALPKNSLRVDPEVCRFYRANFPNNPIYQPFDTMYGHQLKEGWIEN</sequence>
<dbReference type="Pfam" id="PF21530">
    <property type="entry name" value="Pif1_2B_dom"/>
    <property type="match status" value="1"/>
</dbReference>
<dbReference type="GO" id="GO:0043139">
    <property type="term" value="F:5'-3' DNA helicase activity"/>
    <property type="evidence" value="ECO:0007669"/>
    <property type="project" value="UniProtKB-EC"/>
</dbReference>
<name>A0A6B2L0S6_9EUKA</name>
<evidence type="ECO:0000256" key="8">
    <source>
        <dbReference type="ARBA" id="ARBA00023235"/>
    </source>
</evidence>
<dbReference type="GO" id="GO:0000723">
    <property type="term" value="P:telomere maintenance"/>
    <property type="evidence" value="ECO:0007669"/>
    <property type="project" value="InterPro"/>
</dbReference>
<dbReference type="GO" id="GO:0006281">
    <property type="term" value="P:DNA repair"/>
    <property type="evidence" value="ECO:0007669"/>
    <property type="project" value="UniProtKB-KW"/>
</dbReference>
<dbReference type="Pfam" id="PF05970">
    <property type="entry name" value="PIF1"/>
    <property type="match status" value="1"/>
</dbReference>
<accession>A0A6B2L0S6</accession>
<keyword evidence="5 9" id="KW-0067">ATP-binding</keyword>
<evidence type="ECO:0000256" key="3">
    <source>
        <dbReference type="ARBA" id="ARBA00022801"/>
    </source>
</evidence>
<evidence type="ECO:0000256" key="5">
    <source>
        <dbReference type="ARBA" id="ARBA00022840"/>
    </source>
</evidence>
<keyword evidence="9" id="KW-0233">DNA recombination</keyword>
<dbReference type="InterPro" id="IPR010285">
    <property type="entry name" value="DNA_helicase_pif1-like_DEAD"/>
</dbReference>
<protein>
    <recommendedName>
        <fullName evidence="9">ATP-dependent DNA helicase</fullName>
        <ecNumber evidence="9">5.6.2.3</ecNumber>
    </recommendedName>
</protein>
<proteinExistence type="inferred from homology"/>
<evidence type="ECO:0000256" key="9">
    <source>
        <dbReference type="RuleBase" id="RU363044"/>
    </source>
</evidence>
<dbReference type="PANTHER" id="PTHR47642:SF5">
    <property type="entry name" value="ATP-DEPENDENT DNA HELICASE"/>
    <property type="match status" value="1"/>
</dbReference>
<comment type="similarity">
    <text evidence="9">Belongs to the helicase family.</text>
</comment>
<comment type="catalytic activity">
    <reaction evidence="9">
        <text>ATP + H2O = ADP + phosphate + H(+)</text>
        <dbReference type="Rhea" id="RHEA:13065"/>
        <dbReference type="ChEBI" id="CHEBI:15377"/>
        <dbReference type="ChEBI" id="CHEBI:15378"/>
        <dbReference type="ChEBI" id="CHEBI:30616"/>
        <dbReference type="ChEBI" id="CHEBI:43474"/>
        <dbReference type="ChEBI" id="CHEBI:456216"/>
        <dbReference type="EC" id="5.6.2.3"/>
    </reaction>
</comment>
<evidence type="ECO:0000256" key="1">
    <source>
        <dbReference type="ARBA" id="ARBA00022741"/>
    </source>
</evidence>
<evidence type="ECO:0000256" key="6">
    <source>
        <dbReference type="ARBA" id="ARBA00023125"/>
    </source>
</evidence>
<keyword evidence="8" id="KW-0413">Isomerase</keyword>
<dbReference type="InterPro" id="IPR003593">
    <property type="entry name" value="AAA+_ATPase"/>
</dbReference>
<feature type="domain" description="AAA+ ATPase" evidence="10">
    <location>
        <begin position="27"/>
        <end position="181"/>
    </location>
</feature>
<keyword evidence="1 9" id="KW-0547">Nucleotide-binding</keyword>
<organism evidence="11">
    <name type="scientific">Arcella intermedia</name>
    <dbReference type="NCBI Taxonomy" id="1963864"/>
    <lineage>
        <taxon>Eukaryota</taxon>
        <taxon>Amoebozoa</taxon>
        <taxon>Tubulinea</taxon>
        <taxon>Elardia</taxon>
        <taxon>Arcellinida</taxon>
        <taxon>Sphaerothecina</taxon>
        <taxon>Arcellidae</taxon>
        <taxon>Arcella</taxon>
    </lineage>
</organism>
<keyword evidence="6" id="KW-0238">DNA-binding</keyword>
<reference evidence="11" key="1">
    <citation type="journal article" date="2020" name="J. Eukaryot. Microbiol.">
        <title>De novo Sequencing, Assembly and Annotation of the Transcriptome for the Free-Living Testate Amoeba Arcella intermedia.</title>
        <authorList>
            <person name="Ribeiro G.M."/>
            <person name="Porfirio-Sousa A.L."/>
            <person name="Maurer-Alcala X.X."/>
            <person name="Katz L.A."/>
            <person name="Lahr D.J.G."/>
        </authorList>
    </citation>
    <scope>NUCLEOTIDE SEQUENCE</scope>
</reference>
<evidence type="ECO:0000259" key="10">
    <source>
        <dbReference type="SMART" id="SM00382"/>
    </source>
</evidence>
<evidence type="ECO:0000256" key="4">
    <source>
        <dbReference type="ARBA" id="ARBA00022806"/>
    </source>
</evidence>
<dbReference type="EC" id="5.6.2.3" evidence="9"/>
<dbReference type="EMBL" id="GIBP01001506">
    <property type="protein sequence ID" value="NDV30475.1"/>
    <property type="molecule type" value="Transcribed_RNA"/>
</dbReference>
<dbReference type="GO" id="GO:0005524">
    <property type="term" value="F:ATP binding"/>
    <property type="evidence" value="ECO:0007669"/>
    <property type="project" value="UniProtKB-KW"/>
</dbReference>
<dbReference type="SMART" id="SM00382">
    <property type="entry name" value="AAA"/>
    <property type="match status" value="1"/>
</dbReference>
<evidence type="ECO:0000256" key="2">
    <source>
        <dbReference type="ARBA" id="ARBA00022763"/>
    </source>
</evidence>
<dbReference type="InterPro" id="IPR051055">
    <property type="entry name" value="PIF1_helicase"/>
</dbReference>
<dbReference type="PANTHER" id="PTHR47642">
    <property type="entry name" value="ATP-DEPENDENT DNA HELICASE"/>
    <property type="match status" value="1"/>
</dbReference>
<keyword evidence="2 9" id="KW-0227">DNA damage</keyword>
<dbReference type="CDD" id="cd18809">
    <property type="entry name" value="SF1_C_RecD"/>
    <property type="match status" value="1"/>
</dbReference>
<keyword evidence="7 9" id="KW-0234">DNA repair</keyword>
<dbReference type="AlphaFoldDB" id="A0A6B2L0S6"/>
<keyword evidence="4 9" id="KW-0347">Helicase</keyword>
<keyword evidence="3 9" id="KW-0378">Hydrolase</keyword>
<dbReference type="SUPFAM" id="SSF52540">
    <property type="entry name" value="P-loop containing nucleoside triphosphate hydrolases"/>
    <property type="match status" value="2"/>
</dbReference>
<dbReference type="Gene3D" id="3.40.50.300">
    <property type="entry name" value="P-loop containing nucleotide triphosphate hydrolases"/>
    <property type="match status" value="1"/>
</dbReference>
<evidence type="ECO:0000313" key="11">
    <source>
        <dbReference type="EMBL" id="NDV30475.1"/>
    </source>
</evidence>
<comment type="cofactor">
    <cofactor evidence="9">
        <name>Mg(2+)</name>
        <dbReference type="ChEBI" id="CHEBI:18420"/>
    </cofactor>
</comment>
<dbReference type="GO" id="GO:0016787">
    <property type="term" value="F:hydrolase activity"/>
    <property type="evidence" value="ECO:0007669"/>
    <property type="project" value="UniProtKB-KW"/>
</dbReference>
<dbReference type="CDD" id="cd18037">
    <property type="entry name" value="DEXSc_Pif1_like"/>
    <property type="match status" value="1"/>
</dbReference>
<evidence type="ECO:0000256" key="7">
    <source>
        <dbReference type="ARBA" id="ARBA00023204"/>
    </source>
</evidence>
<dbReference type="GO" id="GO:0006310">
    <property type="term" value="P:DNA recombination"/>
    <property type="evidence" value="ECO:0007669"/>
    <property type="project" value="UniProtKB-KW"/>
</dbReference>
<dbReference type="InterPro" id="IPR027417">
    <property type="entry name" value="P-loop_NTPase"/>
</dbReference>
<dbReference type="InterPro" id="IPR049163">
    <property type="entry name" value="Pif1-like_2B_dom"/>
</dbReference>